<feature type="compositionally biased region" description="Low complexity" evidence="4">
    <location>
        <begin position="198"/>
        <end position="217"/>
    </location>
</feature>
<dbReference type="OrthoDB" id="2281372at2759"/>
<dbReference type="eggNOG" id="KOG2806">
    <property type="taxonomic scope" value="Eukaryota"/>
</dbReference>
<feature type="region of interest" description="Disordered" evidence="4">
    <location>
        <begin position="88"/>
        <end position="137"/>
    </location>
</feature>
<feature type="domain" description="LysM" evidence="6">
    <location>
        <begin position="29"/>
        <end position="77"/>
    </location>
</feature>
<keyword evidence="8" id="KW-1185">Reference proteome</keyword>
<evidence type="ECO:0000259" key="6">
    <source>
        <dbReference type="PROSITE" id="PS51782"/>
    </source>
</evidence>
<sequence>MPSLLKVAVTVAGFLSAASAAALQRQDCTWSVVASATDTCATIAAAWGLNVEQFAVYNPITGWNCSDGVIAGETYCVEQNYGLSALPTSPSITPPLPSPTSGDPSSGGTGTGTGTETVSAPTTPTAPNGSPIPSPVQDGITPDCISFYKVAKGDTCAKVVKKFGTFSLSDFYAWNPAVGTDCSGLWIDTYVCVGTTATSTTKPTTSKPTSSSPTGSPLPSPTQDGLTDKCTRFYKVVKGDTCAKIVAKYGTFSLDDFYGWNPAIGNDCSGLWLDTYVCVGVPGTPTAKPTPTPTKGPSPVQDGIDPSCNSFYKVVKGDTCQKIVSSNKNKITLAEFYKWNPAVGDDCSSLYLDYYVCVGVGKKRRSVKVQ</sequence>
<keyword evidence="1" id="KW-0147">Chitin-binding</keyword>
<dbReference type="AlphaFoldDB" id="U7PZQ7"/>
<dbReference type="InterPro" id="IPR018392">
    <property type="entry name" value="LysM"/>
</dbReference>
<dbReference type="EMBL" id="KI440844">
    <property type="protein sequence ID" value="ERT00235.1"/>
    <property type="molecule type" value="Genomic_DNA"/>
</dbReference>
<evidence type="ECO:0000256" key="3">
    <source>
        <dbReference type="ARBA" id="ARBA00044955"/>
    </source>
</evidence>
<dbReference type="Proteomes" id="UP000018087">
    <property type="component" value="Unassembled WGS sequence"/>
</dbReference>
<accession>U7PZQ7</accession>
<feature type="signal peptide" evidence="5">
    <location>
        <begin position="1"/>
        <end position="20"/>
    </location>
</feature>
<evidence type="ECO:0000313" key="7">
    <source>
        <dbReference type="EMBL" id="ERT00235.1"/>
    </source>
</evidence>
<proteinExistence type="inferred from homology"/>
<dbReference type="CDD" id="cd00118">
    <property type="entry name" value="LysM"/>
    <property type="match status" value="4"/>
</dbReference>
<dbReference type="SMART" id="SM00257">
    <property type="entry name" value="LysM"/>
    <property type="match status" value="4"/>
</dbReference>
<dbReference type="STRING" id="1391915.U7PZQ7"/>
<dbReference type="SUPFAM" id="SSF54106">
    <property type="entry name" value="LysM domain"/>
    <property type="match status" value="3"/>
</dbReference>
<name>U7PZQ7_SPOS1</name>
<feature type="compositionally biased region" description="Polar residues" evidence="4">
    <location>
        <begin position="116"/>
        <end position="128"/>
    </location>
</feature>
<feature type="domain" description="LysM" evidence="6">
    <location>
        <begin position="310"/>
        <end position="358"/>
    </location>
</feature>
<keyword evidence="2" id="KW-0843">Virulence</keyword>
<dbReference type="Gene3D" id="3.10.350.10">
    <property type="entry name" value="LysM domain"/>
    <property type="match status" value="4"/>
</dbReference>
<comment type="similarity">
    <text evidence="3">Belongs to the secreted LysM effector family.</text>
</comment>
<dbReference type="PANTHER" id="PTHR34997">
    <property type="entry name" value="AM15"/>
    <property type="match status" value="1"/>
</dbReference>
<dbReference type="InterPro" id="IPR052210">
    <property type="entry name" value="LysM1-like"/>
</dbReference>
<evidence type="ECO:0000256" key="1">
    <source>
        <dbReference type="ARBA" id="ARBA00022669"/>
    </source>
</evidence>
<dbReference type="Pfam" id="PF01476">
    <property type="entry name" value="LysM"/>
    <property type="match status" value="4"/>
</dbReference>
<feature type="region of interest" description="Disordered" evidence="4">
    <location>
        <begin position="198"/>
        <end position="224"/>
    </location>
</feature>
<dbReference type="PROSITE" id="PS51782">
    <property type="entry name" value="LYSM"/>
    <property type="match status" value="4"/>
</dbReference>
<feature type="domain" description="LysM" evidence="6">
    <location>
        <begin position="146"/>
        <end position="193"/>
    </location>
</feature>
<evidence type="ECO:0000256" key="2">
    <source>
        <dbReference type="ARBA" id="ARBA00023026"/>
    </source>
</evidence>
<reference evidence="8" key="1">
    <citation type="journal article" date="2014" name="Genome Announc.">
        <title>Genome sequence of the pathogenic fungus Sporothrix schenckii (ATCC 58251).</title>
        <authorList>
            <person name="Cuomo C.A."/>
            <person name="Rodriguez-Del Valle N."/>
            <person name="Perez-Sanchez L."/>
            <person name="Abouelleil A."/>
            <person name="Goldberg J."/>
            <person name="Young S."/>
            <person name="Zeng Q."/>
            <person name="Birren B.W."/>
        </authorList>
    </citation>
    <scope>NUCLEOTIDE SEQUENCE [LARGE SCALE GENOMIC DNA]</scope>
    <source>
        <strain evidence="8">ATCC 58251 / de Perez 2211183</strain>
    </source>
</reference>
<feature type="domain" description="LysM" evidence="6">
    <location>
        <begin position="232"/>
        <end position="279"/>
    </location>
</feature>
<dbReference type="HOGENOM" id="CLU_010591_8_0_1"/>
<evidence type="ECO:0000256" key="4">
    <source>
        <dbReference type="SAM" id="MobiDB-lite"/>
    </source>
</evidence>
<gene>
    <name evidence="7" type="ORF">HMPREF1624_03606</name>
</gene>
<keyword evidence="5" id="KW-0732">Signal</keyword>
<feature type="chain" id="PRO_5004686712" description="LysM domain-containing protein" evidence="5">
    <location>
        <begin position="21"/>
        <end position="370"/>
    </location>
</feature>
<evidence type="ECO:0000313" key="8">
    <source>
        <dbReference type="Proteomes" id="UP000018087"/>
    </source>
</evidence>
<protein>
    <recommendedName>
        <fullName evidence="6">LysM domain-containing protein</fullName>
    </recommendedName>
</protein>
<dbReference type="GO" id="GO:0008061">
    <property type="term" value="F:chitin binding"/>
    <property type="evidence" value="ECO:0007669"/>
    <property type="project" value="UniProtKB-KW"/>
</dbReference>
<dbReference type="PANTHER" id="PTHR34997:SF1">
    <property type="entry name" value="PEPTIDOGLYCAN-BINDING LYSIN DOMAIN"/>
    <property type="match status" value="1"/>
</dbReference>
<dbReference type="InterPro" id="IPR036779">
    <property type="entry name" value="LysM_dom_sf"/>
</dbReference>
<organism evidence="7 8">
    <name type="scientific">Sporothrix schenckii (strain ATCC 58251 / de Perez 2211183)</name>
    <name type="common">Rose-picker's disease fungus</name>
    <dbReference type="NCBI Taxonomy" id="1391915"/>
    <lineage>
        <taxon>Eukaryota</taxon>
        <taxon>Fungi</taxon>
        <taxon>Dikarya</taxon>
        <taxon>Ascomycota</taxon>
        <taxon>Pezizomycotina</taxon>
        <taxon>Sordariomycetes</taxon>
        <taxon>Sordariomycetidae</taxon>
        <taxon>Ophiostomatales</taxon>
        <taxon>Ophiostomataceae</taxon>
        <taxon>Sporothrix</taxon>
    </lineage>
</organism>
<evidence type="ECO:0000256" key="5">
    <source>
        <dbReference type="SAM" id="SignalP"/>
    </source>
</evidence>